<sequence>MNRSESTEMVKTRSQSSRETASRRIKQLYDELVLRYFGLANLSGPPLLPREASYEGMCDAEAALWREDFHLHCQLQTAILHPMARRTTHVARARELVGKKGSGSVGAV</sequence>
<proteinExistence type="predicted"/>
<organism evidence="2 3">
    <name type="scientific">Kingdonia uniflora</name>
    <dbReference type="NCBI Taxonomy" id="39325"/>
    <lineage>
        <taxon>Eukaryota</taxon>
        <taxon>Viridiplantae</taxon>
        <taxon>Streptophyta</taxon>
        <taxon>Embryophyta</taxon>
        <taxon>Tracheophyta</taxon>
        <taxon>Spermatophyta</taxon>
        <taxon>Magnoliopsida</taxon>
        <taxon>Ranunculales</taxon>
        <taxon>Circaeasteraceae</taxon>
        <taxon>Kingdonia</taxon>
    </lineage>
</organism>
<name>A0A7J7MPX0_9MAGN</name>
<evidence type="ECO:0000313" key="2">
    <source>
        <dbReference type="EMBL" id="KAF6156884.1"/>
    </source>
</evidence>
<reference evidence="2 3" key="1">
    <citation type="journal article" date="2020" name="IScience">
        <title>Genome Sequencing of the Endangered Kingdonia uniflora (Circaeasteraceae, Ranunculales) Reveals Potential Mechanisms of Evolutionary Specialization.</title>
        <authorList>
            <person name="Sun Y."/>
            <person name="Deng T."/>
            <person name="Zhang A."/>
            <person name="Moore M.J."/>
            <person name="Landis J.B."/>
            <person name="Lin N."/>
            <person name="Zhang H."/>
            <person name="Zhang X."/>
            <person name="Huang J."/>
            <person name="Zhang X."/>
            <person name="Sun H."/>
            <person name="Wang H."/>
        </authorList>
    </citation>
    <scope>NUCLEOTIDE SEQUENCE [LARGE SCALE GENOMIC DNA]</scope>
    <source>
        <strain evidence="2">TB1705</strain>
        <tissue evidence="2">Leaf</tissue>
    </source>
</reference>
<dbReference type="AlphaFoldDB" id="A0A7J7MPX0"/>
<protein>
    <submittedName>
        <fullName evidence="2">Uncharacterized protein</fullName>
    </submittedName>
</protein>
<dbReference type="Proteomes" id="UP000541444">
    <property type="component" value="Unassembled WGS sequence"/>
</dbReference>
<feature type="region of interest" description="Disordered" evidence="1">
    <location>
        <begin position="1"/>
        <end position="22"/>
    </location>
</feature>
<evidence type="ECO:0000313" key="3">
    <source>
        <dbReference type="Proteomes" id="UP000541444"/>
    </source>
</evidence>
<accession>A0A7J7MPX0</accession>
<feature type="compositionally biased region" description="Basic and acidic residues" evidence="1">
    <location>
        <begin position="1"/>
        <end position="11"/>
    </location>
</feature>
<dbReference type="EMBL" id="JACGCM010001293">
    <property type="protein sequence ID" value="KAF6156884.1"/>
    <property type="molecule type" value="Genomic_DNA"/>
</dbReference>
<comment type="caution">
    <text evidence="2">The sequence shown here is derived from an EMBL/GenBank/DDBJ whole genome shotgun (WGS) entry which is preliminary data.</text>
</comment>
<keyword evidence="3" id="KW-1185">Reference proteome</keyword>
<evidence type="ECO:0000256" key="1">
    <source>
        <dbReference type="SAM" id="MobiDB-lite"/>
    </source>
</evidence>
<gene>
    <name evidence="2" type="ORF">GIB67_000424</name>
</gene>